<dbReference type="RefSeq" id="XP_047737897.1">
    <property type="nucleotide sequence ID" value="XM_047881941.1"/>
</dbReference>
<evidence type="ECO:0000313" key="2">
    <source>
        <dbReference type="RefSeq" id="XP_047737897.1"/>
    </source>
</evidence>
<organism evidence="1 2">
    <name type="scientific">Hyalella azteca</name>
    <name type="common">Amphipod</name>
    <dbReference type="NCBI Taxonomy" id="294128"/>
    <lineage>
        <taxon>Eukaryota</taxon>
        <taxon>Metazoa</taxon>
        <taxon>Ecdysozoa</taxon>
        <taxon>Arthropoda</taxon>
        <taxon>Crustacea</taxon>
        <taxon>Multicrustacea</taxon>
        <taxon>Malacostraca</taxon>
        <taxon>Eumalacostraca</taxon>
        <taxon>Peracarida</taxon>
        <taxon>Amphipoda</taxon>
        <taxon>Senticaudata</taxon>
        <taxon>Talitrida</taxon>
        <taxon>Talitroidea</taxon>
        <taxon>Hyalellidae</taxon>
        <taxon>Hyalella</taxon>
    </lineage>
</organism>
<keyword evidence="1" id="KW-1185">Reference proteome</keyword>
<dbReference type="Proteomes" id="UP000694843">
    <property type="component" value="Unplaced"/>
</dbReference>
<dbReference type="GeneID" id="125178370"/>
<dbReference type="KEGG" id="hazt:125178370"/>
<dbReference type="AlphaFoldDB" id="A0A979FME1"/>
<gene>
    <name evidence="2" type="primary">LOC125178370</name>
</gene>
<sequence length="134" mass="14385">MAVNLKPRGAYNPATGAAGLSAAAAVKVSARKTLQLCSAMKLMMLMLVLLGAAYTAEATGEVQESRQSTIEEYIKLYINGQLKNPCCNSCKDLKGNVGWCEYVWNGCGQYADAPQKTGCADRYCKCCVFKIPIG</sequence>
<accession>A0A979FME1</accession>
<evidence type="ECO:0000313" key="1">
    <source>
        <dbReference type="Proteomes" id="UP000694843"/>
    </source>
</evidence>
<proteinExistence type="predicted"/>
<reference evidence="2" key="1">
    <citation type="submission" date="2025-08" db="UniProtKB">
        <authorList>
            <consortium name="RefSeq"/>
        </authorList>
    </citation>
    <scope>IDENTIFICATION</scope>
    <source>
        <tissue evidence="2">Whole organism</tissue>
    </source>
</reference>
<name>A0A979FME1_HYAAZ</name>
<protein>
    <submittedName>
        <fullName evidence="2">Uncharacterized protein LOC125178370 isoform X1</fullName>
    </submittedName>
</protein>